<dbReference type="Gene3D" id="1.10.510.10">
    <property type="entry name" value="Transferase(Phosphotransferase) domain 1"/>
    <property type="match status" value="1"/>
</dbReference>
<protein>
    <recommendedName>
        <fullName evidence="1">Protein kinase domain-containing protein</fullName>
    </recommendedName>
</protein>
<feature type="domain" description="Protein kinase" evidence="1">
    <location>
        <begin position="171"/>
        <end position="482"/>
    </location>
</feature>
<organism evidence="2 3">
    <name type="scientific">Coleophoma cylindrospora</name>
    <dbReference type="NCBI Taxonomy" id="1849047"/>
    <lineage>
        <taxon>Eukaryota</taxon>
        <taxon>Fungi</taxon>
        <taxon>Dikarya</taxon>
        <taxon>Ascomycota</taxon>
        <taxon>Pezizomycotina</taxon>
        <taxon>Leotiomycetes</taxon>
        <taxon>Helotiales</taxon>
        <taxon>Dermateaceae</taxon>
        <taxon>Coleophoma</taxon>
    </lineage>
</organism>
<dbReference type="PANTHER" id="PTHR37542">
    <property type="entry name" value="HELO DOMAIN-CONTAINING PROTEIN-RELATED"/>
    <property type="match status" value="1"/>
</dbReference>
<dbReference type="EMBL" id="PDLM01000047">
    <property type="protein sequence ID" value="RDW56453.1"/>
    <property type="molecule type" value="Genomic_DNA"/>
</dbReference>
<keyword evidence="3" id="KW-1185">Reference proteome</keyword>
<dbReference type="AlphaFoldDB" id="A0A3D8Q3K5"/>
<proteinExistence type="predicted"/>
<dbReference type="InterPro" id="IPR011009">
    <property type="entry name" value="Kinase-like_dom_sf"/>
</dbReference>
<comment type="caution">
    <text evidence="2">The sequence shown here is derived from an EMBL/GenBank/DDBJ whole genome shotgun (WGS) entry which is preliminary data.</text>
</comment>
<dbReference type="PROSITE" id="PS50011">
    <property type="entry name" value="PROTEIN_KINASE_DOM"/>
    <property type="match status" value="1"/>
</dbReference>
<evidence type="ECO:0000259" key="1">
    <source>
        <dbReference type="PROSITE" id="PS50011"/>
    </source>
</evidence>
<dbReference type="SUPFAM" id="SSF56112">
    <property type="entry name" value="Protein kinase-like (PK-like)"/>
    <property type="match status" value="1"/>
</dbReference>
<dbReference type="GO" id="GO:0004672">
    <property type="term" value="F:protein kinase activity"/>
    <property type="evidence" value="ECO:0007669"/>
    <property type="project" value="InterPro"/>
</dbReference>
<evidence type="ECO:0000313" key="2">
    <source>
        <dbReference type="EMBL" id="RDW56453.1"/>
    </source>
</evidence>
<dbReference type="InterPro" id="IPR000719">
    <property type="entry name" value="Prot_kinase_dom"/>
</dbReference>
<dbReference type="PANTHER" id="PTHR37542:SF1">
    <property type="entry name" value="PRION-INHIBITION AND PROPAGATION HELO DOMAIN-CONTAINING PROTEIN"/>
    <property type="match status" value="1"/>
</dbReference>
<evidence type="ECO:0000313" key="3">
    <source>
        <dbReference type="Proteomes" id="UP000256645"/>
    </source>
</evidence>
<gene>
    <name evidence="2" type="ORF">BP6252_14155</name>
</gene>
<name>A0A3D8Q3K5_9HELO</name>
<dbReference type="Proteomes" id="UP000256645">
    <property type="component" value="Unassembled WGS sequence"/>
</dbReference>
<sequence>MSVPGDLLYSHRASTLLNSCLKHGQDISAYMKQLVACGLDDFEDINFDRSFEQIEDELRFLIDLLTQFSDQMLGHLLRLLQNLDEWLQTACGRLELSHQVMTSCPTLAIGIRSQHTLEIKADINCLMEKMDNWQNSFLQRLFLILLLGKPFSAAESSSQSWKECVVLQDLCSLRNAIQAVTLGDVQKSLFLSSVPDLLNRLPNSNFWVAQDESNMFSIIEYKEIDPAVTLRDSKKAVHDLVMIMSQANPVKMGILQCRGFARIDLENYFQLVYNYPSGFKNPRSLRDLLLDENNKKGPLHSISNRFEFAKQLARAVLYVHSTGYVHKSIRPDTILIFELENADSARRYPRYFGRPYLLGFDQLRKDGPHSNRVSDGEWQKDIYRHPTRQGLDPQKVYSMRHDIYSLGVVLLEVSLWNSFVLWDDTHNVYVTSEYSRKLFDNGSTRTAGPNLKSPKDIQRALLKAAERQVRLSMGDKFSSIVIDCLNCVNGNLLGSWDDAEDEDELDIGIKYIEGIIERLEALYI</sequence>
<dbReference type="GO" id="GO:0005524">
    <property type="term" value="F:ATP binding"/>
    <property type="evidence" value="ECO:0007669"/>
    <property type="project" value="InterPro"/>
</dbReference>
<dbReference type="OrthoDB" id="1911848at2759"/>
<accession>A0A3D8Q3K5</accession>
<reference evidence="2 3" key="1">
    <citation type="journal article" date="2018" name="IMA Fungus">
        <title>IMA Genome-F 9: Draft genome sequence of Annulohypoxylon stygium, Aspergillus mulundensis, Berkeleyomyces basicola (syn. Thielaviopsis basicola), Ceratocystis smalleyi, two Cercospora beticola strains, Coleophoma cylindrospora, Fusarium fracticaudum, Phialophora cf. hyalina, and Morchella septimelata.</title>
        <authorList>
            <person name="Wingfield B.D."/>
            <person name="Bills G.F."/>
            <person name="Dong Y."/>
            <person name="Huang W."/>
            <person name="Nel W.J."/>
            <person name="Swalarsk-Parry B.S."/>
            <person name="Vaghefi N."/>
            <person name="Wilken P.M."/>
            <person name="An Z."/>
            <person name="de Beer Z.W."/>
            <person name="De Vos L."/>
            <person name="Chen L."/>
            <person name="Duong T.A."/>
            <person name="Gao Y."/>
            <person name="Hammerbacher A."/>
            <person name="Kikkert J.R."/>
            <person name="Li Y."/>
            <person name="Li H."/>
            <person name="Li K."/>
            <person name="Li Q."/>
            <person name="Liu X."/>
            <person name="Ma X."/>
            <person name="Naidoo K."/>
            <person name="Pethybridge S.J."/>
            <person name="Sun J."/>
            <person name="Steenkamp E.T."/>
            <person name="van der Nest M.A."/>
            <person name="van Wyk S."/>
            <person name="Wingfield M.J."/>
            <person name="Xiong C."/>
            <person name="Yue Q."/>
            <person name="Zhang X."/>
        </authorList>
    </citation>
    <scope>NUCLEOTIDE SEQUENCE [LARGE SCALE GENOMIC DNA]</scope>
    <source>
        <strain evidence="2 3">BP6252</strain>
    </source>
</reference>